<reference evidence="1 2" key="1">
    <citation type="journal article" date="2020" name="Nature">
        <title>Isolation of an archaeon at the prokaryote-eukaryote interface.</title>
        <authorList>
            <person name="Imachi H."/>
            <person name="Nobu M.K."/>
            <person name="Nakahara N."/>
            <person name="Morono Y."/>
            <person name="Ogawara M."/>
            <person name="Takaki Y."/>
            <person name="Takano Y."/>
            <person name="Uematsu K."/>
            <person name="Ikuta T."/>
            <person name="Ito M."/>
            <person name="Matsui Y."/>
            <person name="Miyazaki M."/>
            <person name="Murata K."/>
            <person name="Saito Y."/>
            <person name="Sakai S."/>
            <person name="Song C."/>
            <person name="Tasumi E."/>
            <person name="Yamanaka Y."/>
            <person name="Yamaguchi T."/>
            <person name="Kamagata Y."/>
            <person name="Tamaki H."/>
            <person name="Takai K."/>
        </authorList>
    </citation>
    <scope>NUCLEOTIDE SEQUENCE [LARGE SCALE GENOMIC DNA]</scope>
    <source>
        <strain evidence="1 2">MK-D1</strain>
    </source>
</reference>
<dbReference type="KEGG" id="psyt:DSAG12_00257"/>
<proteinExistence type="predicted"/>
<sequence>MAHFLDYKKSEVKESLIFSKSPAPTKEELEKRLVLVENQINWLEKIRKTIRTQIANFSIENF</sequence>
<accession>A0A5B9D5T1</accession>
<evidence type="ECO:0000313" key="1">
    <source>
        <dbReference type="EMBL" id="QEE14444.1"/>
    </source>
</evidence>
<name>A0A5B9D5T1_9ARCH</name>
<evidence type="ECO:0000313" key="2">
    <source>
        <dbReference type="Proteomes" id="UP000321408"/>
    </source>
</evidence>
<dbReference type="AlphaFoldDB" id="A0A5B9D5T1"/>
<organism evidence="1 2">
    <name type="scientific">Promethearchaeum syntrophicum</name>
    <dbReference type="NCBI Taxonomy" id="2594042"/>
    <lineage>
        <taxon>Archaea</taxon>
        <taxon>Promethearchaeati</taxon>
        <taxon>Promethearchaeota</taxon>
        <taxon>Promethearchaeia</taxon>
        <taxon>Promethearchaeales</taxon>
        <taxon>Promethearchaeaceae</taxon>
        <taxon>Promethearchaeum</taxon>
    </lineage>
</organism>
<protein>
    <submittedName>
        <fullName evidence="1">Uncharacterized protein</fullName>
    </submittedName>
</protein>
<gene>
    <name evidence="1" type="ORF">DSAG12_00257</name>
</gene>
<reference evidence="1 2" key="2">
    <citation type="journal article" date="2024" name="Int. J. Syst. Evol. Microbiol.">
        <title>Promethearchaeum syntrophicum gen. nov., sp. nov., an anaerobic, obligately syntrophic archaeon, the first isolate of the lineage 'Asgard' archaea, and proposal of the new archaeal phylum Promethearchaeota phyl. nov. and kingdom Promethearchaeati regn. nov.</title>
        <authorList>
            <person name="Imachi H."/>
            <person name="Nobu M.K."/>
            <person name="Kato S."/>
            <person name="Takaki Y."/>
            <person name="Miyazaki M."/>
            <person name="Miyata M."/>
            <person name="Ogawara M."/>
            <person name="Saito Y."/>
            <person name="Sakai S."/>
            <person name="Tahara Y.O."/>
            <person name="Takano Y."/>
            <person name="Tasumi E."/>
            <person name="Uematsu K."/>
            <person name="Yoshimura T."/>
            <person name="Itoh T."/>
            <person name="Ohkuma M."/>
            <person name="Takai K."/>
        </authorList>
    </citation>
    <scope>NUCLEOTIDE SEQUENCE [LARGE SCALE GENOMIC DNA]</scope>
    <source>
        <strain evidence="1 2">MK-D1</strain>
    </source>
</reference>
<keyword evidence="2" id="KW-1185">Reference proteome</keyword>
<dbReference type="Proteomes" id="UP000321408">
    <property type="component" value="Chromosome"/>
</dbReference>
<dbReference type="EMBL" id="CP042905">
    <property type="protein sequence ID" value="QEE14444.1"/>
    <property type="molecule type" value="Genomic_DNA"/>
</dbReference>
<dbReference type="RefSeq" id="WP_147661397.1">
    <property type="nucleotide sequence ID" value="NZ_CP042905.2"/>
</dbReference>
<dbReference type="GeneID" id="41328260"/>